<dbReference type="Pfam" id="PF14525">
    <property type="entry name" value="AraC_binding_2"/>
    <property type="match status" value="1"/>
</dbReference>
<evidence type="ECO:0000259" key="4">
    <source>
        <dbReference type="PROSITE" id="PS01124"/>
    </source>
</evidence>
<accession>A0AAE3VVF5</accession>
<dbReference type="GO" id="GO:0003700">
    <property type="term" value="F:DNA-binding transcription factor activity"/>
    <property type="evidence" value="ECO:0007669"/>
    <property type="project" value="InterPro"/>
</dbReference>
<dbReference type="PANTHER" id="PTHR46796:SF6">
    <property type="entry name" value="ARAC SUBFAMILY"/>
    <property type="match status" value="1"/>
</dbReference>
<dbReference type="EMBL" id="JAUSUZ010000001">
    <property type="protein sequence ID" value="MDQ0364551.1"/>
    <property type="molecule type" value="Genomic_DNA"/>
</dbReference>
<dbReference type="InterPro" id="IPR050204">
    <property type="entry name" value="AraC_XylS_family_regulators"/>
</dbReference>
<dbReference type="InterPro" id="IPR009057">
    <property type="entry name" value="Homeodomain-like_sf"/>
</dbReference>
<dbReference type="InterPro" id="IPR018062">
    <property type="entry name" value="HTH_AraC-typ_CS"/>
</dbReference>
<dbReference type="GO" id="GO:0043565">
    <property type="term" value="F:sequence-specific DNA binding"/>
    <property type="evidence" value="ECO:0007669"/>
    <property type="project" value="InterPro"/>
</dbReference>
<keyword evidence="2 5" id="KW-0238">DNA-binding</keyword>
<comment type="caution">
    <text evidence="5">The sequence shown here is derived from an EMBL/GenBank/DDBJ whole genome shotgun (WGS) entry which is preliminary data.</text>
</comment>
<protein>
    <submittedName>
        <fullName evidence="5">AraC-like DNA-binding protein</fullName>
    </submittedName>
</protein>
<keyword evidence="3" id="KW-0804">Transcription</keyword>
<reference evidence="5 6" key="1">
    <citation type="submission" date="2023-07" db="EMBL/GenBank/DDBJ databases">
        <title>Sequencing the genomes of 1000 actinobacteria strains.</title>
        <authorList>
            <person name="Klenk H.-P."/>
        </authorList>
    </citation>
    <scope>NUCLEOTIDE SEQUENCE [LARGE SCALE GENOMIC DNA]</scope>
    <source>
        <strain evidence="5 6">DSM 44709</strain>
    </source>
</reference>
<dbReference type="AlphaFoldDB" id="A0AAE3VVF5"/>
<dbReference type="InterPro" id="IPR020449">
    <property type="entry name" value="Tscrpt_reg_AraC-type_HTH"/>
</dbReference>
<dbReference type="PROSITE" id="PS01124">
    <property type="entry name" value="HTH_ARAC_FAMILY_2"/>
    <property type="match status" value="1"/>
</dbReference>
<sequence>MAYVLDTVDLPPGDRVEAVRAAMMYASAPCHVIHEDPGGPVHARMEVWDLGDANVFTHRSSGIRLLRTERLARQDAMPVVALSVQLRAEGWIERSGRQAVVPAGELLAVDLSAAYDYSWSGDGAAGAIQIPFDRLGLPVDVVRRAAPEIRSSPYYRMLTDHIGHLARDPAGLTGNAAVATASVELAGALLASAAGPDRDTRRVLAETLLTRVRAFVRRHLADPELTPAAIAAAHNVSLRHLYQVCAAADLSLEQWIIGERLRYARQDLLRPENRHRPVAAIARRWGFRDPTHFTRRFKARYGILPSRLRRSAEAGPG</sequence>
<dbReference type="SMART" id="SM00342">
    <property type="entry name" value="HTH_ARAC"/>
    <property type="match status" value="1"/>
</dbReference>
<gene>
    <name evidence="5" type="ORF">J2S42_001220</name>
</gene>
<evidence type="ECO:0000313" key="6">
    <source>
        <dbReference type="Proteomes" id="UP001240236"/>
    </source>
</evidence>
<name>A0AAE3VVF5_9ACTN</name>
<dbReference type="PROSITE" id="PS00041">
    <property type="entry name" value="HTH_ARAC_FAMILY_1"/>
    <property type="match status" value="1"/>
</dbReference>
<dbReference type="RefSeq" id="WP_307236054.1">
    <property type="nucleotide sequence ID" value="NZ_JAUSUZ010000001.1"/>
</dbReference>
<dbReference type="Pfam" id="PF12833">
    <property type="entry name" value="HTH_18"/>
    <property type="match status" value="1"/>
</dbReference>
<feature type="domain" description="HTH araC/xylS-type" evidence="4">
    <location>
        <begin position="210"/>
        <end position="311"/>
    </location>
</feature>
<evidence type="ECO:0000256" key="3">
    <source>
        <dbReference type="ARBA" id="ARBA00023163"/>
    </source>
</evidence>
<dbReference type="Gene3D" id="1.10.10.60">
    <property type="entry name" value="Homeodomain-like"/>
    <property type="match status" value="1"/>
</dbReference>
<dbReference type="InterPro" id="IPR018060">
    <property type="entry name" value="HTH_AraC"/>
</dbReference>
<evidence type="ECO:0000256" key="2">
    <source>
        <dbReference type="ARBA" id="ARBA00023125"/>
    </source>
</evidence>
<keyword evidence="1" id="KW-0805">Transcription regulation</keyword>
<dbReference type="InterPro" id="IPR035418">
    <property type="entry name" value="AraC-bd_2"/>
</dbReference>
<dbReference type="PRINTS" id="PR00032">
    <property type="entry name" value="HTHARAC"/>
</dbReference>
<dbReference type="Proteomes" id="UP001240236">
    <property type="component" value="Unassembled WGS sequence"/>
</dbReference>
<organism evidence="5 6">
    <name type="scientific">Catenuloplanes indicus</name>
    <dbReference type="NCBI Taxonomy" id="137267"/>
    <lineage>
        <taxon>Bacteria</taxon>
        <taxon>Bacillati</taxon>
        <taxon>Actinomycetota</taxon>
        <taxon>Actinomycetes</taxon>
        <taxon>Micromonosporales</taxon>
        <taxon>Micromonosporaceae</taxon>
        <taxon>Catenuloplanes</taxon>
    </lineage>
</organism>
<proteinExistence type="predicted"/>
<evidence type="ECO:0000256" key="1">
    <source>
        <dbReference type="ARBA" id="ARBA00023015"/>
    </source>
</evidence>
<keyword evidence="6" id="KW-1185">Reference proteome</keyword>
<dbReference type="PANTHER" id="PTHR46796">
    <property type="entry name" value="HTH-TYPE TRANSCRIPTIONAL ACTIVATOR RHAS-RELATED"/>
    <property type="match status" value="1"/>
</dbReference>
<evidence type="ECO:0000313" key="5">
    <source>
        <dbReference type="EMBL" id="MDQ0364551.1"/>
    </source>
</evidence>
<dbReference type="SUPFAM" id="SSF46689">
    <property type="entry name" value="Homeodomain-like"/>
    <property type="match status" value="1"/>
</dbReference>